<dbReference type="OrthoDB" id="849114at2"/>
<keyword evidence="3" id="KW-1185">Reference proteome</keyword>
<protein>
    <recommendedName>
        <fullName evidence="4">DUF4292 domain-containing protein</fullName>
    </recommendedName>
</protein>
<proteinExistence type="predicted"/>
<evidence type="ECO:0000313" key="2">
    <source>
        <dbReference type="EMBL" id="OYQ47958.1"/>
    </source>
</evidence>
<dbReference type="EMBL" id="NOXX01000136">
    <property type="protein sequence ID" value="OYQ47958.1"/>
    <property type="molecule type" value="Genomic_DNA"/>
</dbReference>
<evidence type="ECO:0008006" key="4">
    <source>
        <dbReference type="Google" id="ProtNLM"/>
    </source>
</evidence>
<dbReference type="Proteomes" id="UP000216035">
    <property type="component" value="Unassembled WGS sequence"/>
</dbReference>
<sequence>MKKIACLLLVLTIVSCKSTAKIAETKATDALDVETIIKGIQANKIDFKTAVIRAGVGYESEDTGINAGADIRIKKDEKILVSIKVLGITMAKALITPDRVQYYQKTGDKYFDGDYTTLSRLAGTPLNYEKVQNLLLGKPLDDLKASDFIAVLSGSNYELRTVATKPQASAYAFEAGNFFLKKTQILRIEKNQSVTVDYNGYGNYNNIPFPLSLKILAKEADKFSKIEIDYKDVKINENVSFPYEVPSGYERIILE</sequence>
<evidence type="ECO:0000313" key="3">
    <source>
        <dbReference type="Proteomes" id="UP000216035"/>
    </source>
</evidence>
<dbReference type="Pfam" id="PF14125">
    <property type="entry name" value="DUF4292"/>
    <property type="match status" value="1"/>
</dbReference>
<name>A0A256A2H7_9FLAO</name>
<dbReference type="AlphaFoldDB" id="A0A256A2H7"/>
<dbReference type="Gene3D" id="2.50.20.10">
    <property type="entry name" value="Lipoprotein localisation LolA/LolB/LppX"/>
    <property type="match status" value="1"/>
</dbReference>
<feature type="signal peptide" evidence="1">
    <location>
        <begin position="1"/>
        <end position="22"/>
    </location>
</feature>
<reference evidence="2 3" key="1">
    <citation type="submission" date="2017-07" db="EMBL/GenBank/DDBJ databases">
        <title>Flavobacterium cyanobacteriorum sp. nov., isolated from cyanobacterial aggregates in a eutrophic lake.</title>
        <authorList>
            <person name="Cai H."/>
        </authorList>
    </citation>
    <scope>NUCLEOTIDE SEQUENCE [LARGE SCALE GENOMIC DNA]</scope>
    <source>
        <strain evidence="2 3">TH167</strain>
    </source>
</reference>
<dbReference type="RefSeq" id="WP_094485214.1">
    <property type="nucleotide sequence ID" value="NZ_NOXX01000136.1"/>
</dbReference>
<keyword evidence="1" id="KW-0732">Signal</keyword>
<comment type="caution">
    <text evidence="2">The sequence shown here is derived from an EMBL/GenBank/DDBJ whole genome shotgun (WGS) entry which is preliminary data.</text>
</comment>
<dbReference type="InterPro" id="IPR025634">
    <property type="entry name" value="DUF4292"/>
</dbReference>
<evidence type="ECO:0000256" key="1">
    <source>
        <dbReference type="SAM" id="SignalP"/>
    </source>
</evidence>
<organism evidence="2 3">
    <name type="scientific">Flavobacterium aurantiibacter</name>
    <dbReference type="NCBI Taxonomy" id="2023067"/>
    <lineage>
        <taxon>Bacteria</taxon>
        <taxon>Pseudomonadati</taxon>
        <taxon>Bacteroidota</taxon>
        <taxon>Flavobacteriia</taxon>
        <taxon>Flavobacteriales</taxon>
        <taxon>Flavobacteriaceae</taxon>
        <taxon>Flavobacterium</taxon>
    </lineage>
</organism>
<gene>
    <name evidence="2" type="ORF">CHX27_02630</name>
</gene>
<feature type="chain" id="PRO_5013236921" description="DUF4292 domain-containing protein" evidence="1">
    <location>
        <begin position="23"/>
        <end position="255"/>
    </location>
</feature>
<dbReference type="PROSITE" id="PS51257">
    <property type="entry name" value="PROKAR_LIPOPROTEIN"/>
    <property type="match status" value="1"/>
</dbReference>
<accession>A0A256A2H7</accession>